<dbReference type="SUPFAM" id="SSF55103">
    <property type="entry name" value="FAD-linked oxidases, C-terminal domain"/>
    <property type="match status" value="1"/>
</dbReference>
<dbReference type="Gene3D" id="3.30.70.3450">
    <property type="match status" value="1"/>
</dbReference>
<gene>
    <name evidence="6" type="ORF">EF807_08410</name>
</gene>
<evidence type="ECO:0000313" key="7">
    <source>
        <dbReference type="Proteomes" id="UP000320766"/>
    </source>
</evidence>
<dbReference type="PANTHER" id="PTHR46568">
    <property type="entry name" value="ALKYLDIHYDROXYACETONEPHOSPHATE SYNTHASE, PEROXISOMAL"/>
    <property type="match status" value="1"/>
</dbReference>
<dbReference type="PANTHER" id="PTHR46568:SF1">
    <property type="entry name" value="ALKYLDIHYDROXYACETONEPHOSPHATE SYNTHASE, PEROXISOMAL"/>
    <property type="match status" value="1"/>
</dbReference>
<evidence type="ECO:0000256" key="4">
    <source>
        <dbReference type="ARBA" id="ARBA00022827"/>
    </source>
</evidence>
<name>A0A520KUI0_9EURY</name>
<evidence type="ECO:0000259" key="5">
    <source>
        <dbReference type="PROSITE" id="PS51387"/>
    </source>
</evidence>
<comment type="caution">
    <text evidence="6">The sequence shown here is derived from an EMBL/GenBank/DDBJ whole genome shotgun (WGS) entry which is preliminary data.</text>
</comment>
<dbReference type="Gene3D" id="3.30.465.10">
    <property type="match status" value="1"/>
</dbReference>
<feature type="domain" description="FAD-binding PCMH-type" evidence="5">
    <location>
        <begin position="61"/>
        <end position="239"/>
    </location>
</feature>
<keyword evidence="3" id="KW-0285">Flavoprotein</keyword>
<dbReference type="Gene3D" id="1.10.45.10">
    <property type="entry name" value="Vanillyl-alcohol Oxidase, Chain A, domain 4"/>
    <property type="match status" value="1"/>
</dbReference>
<dbReference type="InterPro" id="IPR016164">
    <property type="entry name" value="FAD-linked_Oxase-like_C"/>
</dbReference>
<dbReference type="FunFam" id="1.10.45.10:FF:000001">
    <property type="entry name" value="D-lactate dehydrogenase mitochondrial"/>
    <property type="match status" value="1"/>
</dbReference>
<sequence>MTKLIDYSKKEEISQQKKRELFEKLCDVLPSKNVSDEEIDKIAYSKDYCLITLRWILEGVTPATPDFIVWPENTEQVSGVVKLANIEEIPVIPFGEGSGVVGGAIPTRGGIIIDIKKMDKILEINDKNLEVRVQPGINLMNLERMLNKEGYTMGHSPQSIYCSALGGNISTRAAGQFSTKYGKIDDMVISLECVLPTGEIIRSKNVPKSSTGPSIERLFIGAEGTLGIITEATMKIWPYPEKKTLMSYAFENLEDGLEVIRKIMRKMIFPAVIRLYDEIETSRHFYQTPEAKKRCMLILVMEGDEDLVDLEEKVSKKICEDYRGIACREEPVNHWFETRFNVKEASDFAPLDIIFDTIEVSVNWDKSLNLCNSMISAMKAVNGVLFASVHASHFYPQGVCFYFTFGGAAPGGVKPEEFYMSVWNAAMKSCIDAGGSISHHHGIGIIRSQWLKEELGKEGFDALKRIKGSIDPKNIMNPGKMGM</sequence>
<evidence type="ECO:0000313" key="6">
    <source>
        <dbReference type="EMBL" id="RZN66485.1"/>
    </source>
</evidence>
<dbReference type="GO" id="GO:0071949">
    <property type="term" value="F:FAD binding"/>
    <property type="evidence" value="ECO:0007669"/>
    <property type="project" value="InterPro"/>
</dbReference>
<dbReference type="Proteomes" id="UP000320766">
    <property type="component" value="Unassembled WGS sequence"/>
</dbReference>
<dbReference type="AlphaFoldDB" id="A0A520KUI0"/>
<dbReference type="Pfam" id="PF01565">
    <property type="entry name" value="FAD_binding_4"/>
    <property type="match status" value="1"/>
</dbReference>
<organism evidence="6 7">
    <name type="scientific">Candidatus Methanolliviera hydrocarbonicum</name>
    <dbReference type="NCBI Taxonomy" id="2491085"/>
    <lineage>
        <taxon>Archaea</taxon>
        <taxon>Methanobacteriati</taxon>
        <taxon>Methanobacteriota</taxon>
        <taxon>Candidatus Methanoliparia</taxon>
        <taxon>Candidatus Methanoliparales</taxon>
        <taxon>Candidatus Methanollivieraceae</taxon>
        <taxon>Candidatus Methanolliviera</taxon>
    </lineage>
</organism>
<proteinExistence type="inferred from homology"/>
<dbReference type="EMBL" id="RXIL01000160">
    <property type="protein sequence ID" value="RZN66485.1"/>
    <property type="molecule type" value="Genomic_DNA"/>
</dbReference>
<protein>
    <submittedName>
        <fullName evidence="6">FAD-binding oxidoreductase</fullName>
    </submittedName>
</protein>
<reference evidence="6 7" key="1">
    <citation type="journal article" date="2019" name="Nat. Microbiol.">
        <title>Wide diversity of methane and short-chain alkane metabolisms in uncultured archaea.</title>
        <authorList>
            <person name="Borrel G."/>
            <person name="Adam P.S."/>
            <person name="McKay L.J."/>
            <person name="Chen L.X."/>
            <person name="Sierra-Garcia I.N."/>
            <person name="Sieber C.M."/>
            <person name="Letourneur Q."/>
            <person name="Ghozlane A."/>
            <person name="Andersen G.L."/>
            <person name="Li W.J."/>
            <person name="Hallam S.J."/>
            <person name="Muyzer G."/>
            <person name="de Oliveira V.M."/>
            <person name="Inskeep W.P."/>
            <person name="Banfield J.F."/>
            <person name="Gribaldo S."/>
        </authorList>
    </citation>
    <scope>NUCLEOTIDE SEQUENCE [LARGE SCALE GENOMIC DNA]</scope>
    <source>
        <strain evidence="6">NM1b</strain>
    </source>
</reference>
<comment type="similarity">
    <text evidence="2">Belongs to the FAD-binding oxidoreductase/transferase type 4 family.</text>
</comment>
<accession>A0A520KUI0</accession>
<dbReference type="SUPFAM" id="SSF56176">
    <property type="entry name" value="FAD-binding/transporter-associated domain-like"/>
    <property type="match status" value="1"/>
</dbReference>
<comment type="cofactor">
    <cofactor evidence="1">
        <name>FAD</name>
        <dbReference type="ChEBI" id="CHEBI:57692"/>
    </cofactor>
</comment>
<evidence type="ECO:0000256" key="3">
    <source>
        <dbReference type="ARBA" id="ARBA00022630"/>
    </source>
</evidence>
<dbReference type="Pfam" id="PF02913">
    <property type="entry name" value="FAD-oxidase_C"/>
    <property type="match status" value="1"/>
</dbReference>
<dbReference type="GO" id="GO:0008609">
    <property type="term" value="F:alkylglycerone-phosphate synthase activity"/>
    <property type="evidence" value="ECO:0007669"/>
    <property type="project" value="InterPro"/>
</dbReference>
<dbReference type="InterPro" id="IPR016171">
    <property type="entry name" value="Vanillyl_alc_oxidase_C-sub2"/>
</dbReference>
<evidence type="ECO:0000256" key="2">
    <source>
        <dbReference type="ARBA" id="ARBA00008000"/>
    </source>
</evidence>
<dbReference type="InterPro" id="IPR016166">
    <property type="entry name" value="FAD-bd_PCMH"/>
</dbReference>
<dbReference type="InterPro" id="IPR036318">
    <property type="entry name" value="FAD-bd_PCMH-like_sf"/>
</dbReference>
<keyword evidence="4" id="KW-0274">FAD</keyword>
<dbReference type="InterPro" id="IPR016169">
    <property type="entry name" value="FAD-bd_PCMH_sub2"/>
</dbReference>
<evidence type="ECO:0000256" key="1">
    <source>
        <dbReference type="ARBA" id="ARBA00001974"/>
    </source>
</evidence>
<dbReference type="PROSITE" id="PS51387">
    <property type="entry name" value="FAD_PCMH"/>
    <property type="match status" value="1"/>
</dbReference>
<dbReference type="GO" id="GO:0008610">
    <property type="term" value="P:lipid biosynthetic process"/>
    <property type="evidence" value="ECO:0007669"/>
    <property type="project" value="InterPro"/>
</dbReference>
<dbReference type="Gene3D" id="3.30.300.330">
    <property type="match status" value="1"/>
</dbReference>
<dbReference type="InterPro" id="IPR004113">
    <property type="entry name" value="FAD-bd_oxidored_4_C"/>
</dbReference>
<dbReference type="InterPro" id="IPR025650">
    <property type="entry name" value="Alkyl-DHAP_Synthase"/>
</dbReference>
<dbReference type="InterPro" id="IPR006094">
    <property type="entry name" value="Oxid_FAD_bind_N"/>
</dbReference>